<keyword evidence="9 10" id="KW-0472">Membrane</keyword>
<comment type="subcellular location">
    <subcellularLocation>
        <location evidence="10">Cell inner membrane</location>
    </subcellularLocation>
    <subcellularLocation>
        <location evidence="2">Cell membrane</location>
        <topology evidence="2">Single-pass membrane protein</topology>
    </subcellularLocation>
</comment>
<organism evidence="11 12">
    <name type="scientific">Denitratisoma oestradiolicum</name>
    <dbReference type="NCBI Taxonomy" id="311182"/>
    <lineage>
        <taxon>Bacteria</taxon>
        <taxon>Pseudomonadati</taxon>
        <taxon>Pseudomonadota</taxon>
        <taxon>Betaproteobacteria</taxon>
        <taxon>Nitrosomonadales</taxon>
        <taxon>Sterolibacteriaceae</taxon>
        <taxon>Denitratisoma</taxon>
    </lineage>
</organism>
<evidence type="ECO:0000256" key="5">
    <source>
        <dbReference type="ARBA" id="ARBA00022500"/>
    </source>
</evidence>
<dbReference type="EMBL" id="LR778301">
    <property type="protein sequence ID" value="CAB1370524.1"/>
    <property type="molecule type" value="Genomic_DNA"/>
</dbReference>
<dbReference type="Proteomes" id="UP000515733">
    <property type="component" value="Chromosome"/>
</dbReference>
<reference evidence="11 12" key="1">
    <citation type="submission" date="2020-03" db="EMBL/GenBank/DDBJ databases">
        <authorList>
            <consortium name="Genoscope - CEA"/>
            <person name="William W."/>
        </authorList>
    </citation>
    <scope>NUCLEOTIDE SEQUENCE [LARGE SCALE GENOMIC DNA]</scope>
    <source>
        <strain evidence="12">DSM 16959</strain>
    </source>
</reference>
<keyword evidence="11" id="KW-0966">Cell projection</keyword>
<evidence type="ECO:0000256" key="8">
    <source>
        <dbReference type="ARBA" id="ARBA00022989"/>
    </source>
</evidence>
<name>A0A6S6XX05_9PROT</name>
<dbReference type="OrthoDB" id="5297029at2"/>
<evidence type="ECO:0000256" key="7">
    <source>
        <dbReference type="ARBA" id="ARBA00022779"/>
    </source>
</evidence>
<dbReference type="GO" id="GO:0009425">
    <property type="term" value="C:bacterial-type flagellum basal body"/>
    <property type="evidence" value="ECO:0007669"/>
    <property type="project" value="InterPro"/>
</dbReference>
<dbReference type="PANTHER" id="PTHR35091:SF2">
    <property type="entry name" value="FLAGELLAR PROTEIN FLIL"/>
    <property type="match status" value="1"/>
</dbReference>
<evidence type="ECO:0000256" key="9">
    <source>
        <dbReference type="ARBA" id="ARBA00023136"/>
    </source>
</evidence>
<accession>A0A6S6XX05</accession>
<evidence type="ECO:0000256" key="4">
    <source>
        <dbReference type="ARBA" id="ARBA00022475"/>
    </source>
</evidence>
<dbReference type="InterPro" id="IPR005503">
    <property type="entry name" value="FliL"/>
</dbReference>
<dbReference type="RefSeq" id="WP_145769276.1">
    <property type="nucleotide sequence ID" value="NZ_LR778301.1"/>
</dbReference>
<dbReference type="KEGG" id="doe:DENOEST_3370"/>
<sequence length="186" mass="19664">MAEEKNPEEQAPPAKRGKLLIFIIIGVVVVVLIGGLGAFFLLKNKPAADGAEDEMAAEIDHGSKKDGKETPPVYVKLETFTTNLAVEDPAGPQTAQYVQAVVELKVEDVAEGEVIKQYMPEIRNGVLRLLSSKKASQLASVEGKDALAAEIRSTVNGVVNPSPKKGAKGGAQGPVSVVLFSSFIIQ</sequence>
<comment type="similarity">
    <text evidence="3 10">Belongs to the FliL family.</text>
</comment>
<evidence type="ECO:0000313" key="11">
    <source>
        <dbReference type="EMBL" id="CAB1370524.1"/>
    </source>
</evidence>
<keyword evidence="11" id="KW-0282">Flagellum</keyword>
<gene>
    <name evidence="11" type="ORF">DENOEST_3370</name>
</gene>
<evidence type="ECO:0000313" key="12">
    <source>
        <dbReference type="Proteomes" id="UP000515733"/>
    </source>
</evidence>
<evidence type="ECO:0000256" key="1">
    <source>
        <dbReference type="ARBA" id="ARBA00002254"/>
    </source>
</evidence>
<proteinExistence type="inferred from homology"/>
<dbReference type="GO" id="GO:0071978">
    <property type="term" value="P:bacterial-type flagellum-dependent swarming motility"/>
    <property type="evidence" value="ECO:0007669"/>
    <property type="project" value="TreeGrafter"/>
</dbReference>
<evidence type="ECO:0000256" key="2">
    <source>
        <dbReference type="ARBA" id="ARBA00004162"/>
    </source>
</evidence>
<dbReference type="AlphaFoldDB" id="A0A6S6XX05"/>
<keyword evidence="12" id="KW-1185">Reference proteome</keyword>
<keyword evidence="11" id="KW-0969">Cilium</keyword>
<keyword evidence="4" id="KW-1003">Cell membrane</keyword>
<keyword evidence="7 10" id="KW-0283">Flagellar rotation</keyword>
<keyword evidence="6 10" id="KW-0812">Transmembrane</keyword>
<keyword evidence="5 10" id="KW-0145">Chemotaxis</keyword>
<evidence type="ECO:0000256" key="10">
    <source>
        <dbReference type="RuleBase" id="RU364125"/>
    </source>
</evidence>
<comment type="function">
    <text evidence="1 10">Controls the rotational direction of flagella during chemotaxis.</text>
</comment>
<protein>
    <recommendedName>
        <fullName evidence="10">Flagellar protein FliL</fullName>
    </recommendedName>
</protein>
<keyword evidence="8 10" id="KW-1133">Transmembrane helix</keyword>
<evidence type="ECO:0000256" key="6">
    <source>
        <dbReference type="ARBA" id="ARBA00022692"/>
    </source>
</evidence>
<dbReference type="GO" id="GO:0006935">
    <property type="term" value="P:chemotaxis"/>
    <property type="evidence" value="ECO:0007669"/>
    <property type="project" value="UniProtKB-KW"/>
</dbReference>
<keyword evidence="10" id="KW-0997">Cell inner membrane</keyword>
<feature type="transmembrane region" description="Helical" evidence="10">
    <location>
        <begin position="20"/>
        <end position="42"/>
    </location>
</feature>
<dbReference type="PANTHER" id="PTHR35091">
    <property type="entry name" value="FLAGELLAR PROTEIN FLIL"/>
    <property type="match status" value="1"/>
</dbReference>
<dbReference type="Pfam" id="PF03748">
    <property type="entry name" value="FliL"/>
    <property type="match status" value="1"/>
</dbReference>
<dbReference type="GO" id="GO:0005886">
    <property type="term" value="C:plasma membrane"/>
    <property type="evidence" value="ECO:0007669"/>
    <property type="project" value="UniProtKB-SubCell"/>
</dbReference>
<evidence type="ECO:0000256" key="3">
    <source>
        <dbReference type="ARBA" id="ARBA00008281"/>
    </source>
</evidence>